<comment type="similarity">
    <text evidence="1">Belongs to the bacterial solute-binding protein 1 family.</text>
</comment>
<dbReference type="Proteomes" id="UP000800303">
    <property type="component" value="Unassembled WGS sequence"/>
</dbReference>
<dbReference type="PANTHER" id="PTHR30061">
    <property type="entry name" value="MALTOSE-BINDING PERIPLASMIC PROTEIN"/>
    <property type="match status" value="1"/>
</dbReference>
<protein>
    <submittedName>
        <fullName evidence="4">ABC transporter substrate-binding protein</fullName>
    </submittedName>
</protein>
<dbReference type="InterPro" id="IPR006059">
    <property type="entry name" value="SBP"/>
</dbReference>
<evidence type="ECO:0000256" key="2">
    <source>
        <dbReference type="ARBA" id="ARBA00022448"/>
    </source>
</evidence>
<evidence type="ECO:0000313" key="5">
    <source>
        <dbReference type="Proteomes" id="UP000800303"/>
    </source>
</evidence>
<gene>
    <name evidence="4" type="ORF">GYN08_08810</name>
</gene>
<organism evidence="4 5">
    <name type="scientific">Saccharibacillus alkalitolerans</name>
    <dbReference type="NCBI Taxonomy" id="2705290"/>
    <lineage>
        <taxon>Bacteria</taxon>
        <taxon>Bacillati</taxon>
        <taxon>Bacillota</taxon>
        <taxon>Bacilli</taxon>
        <taxon>Bacillales</taxon>
        <taxon>Paenibacillaceae</taxon>
        <taxon>Saccharibacillus</taxon>
    </lineage>
</organism>
<dbReference type="Gene3D" id="3.40.190.10">
    <property type="entry name" value="Periplasmic binding protein-like II"/>
    <property type="match status" value="2"/>
</dbReference>
<reference evidence="4 5" key="1">
    <citation type="submission" date="2020-01" db="EMBL/GenBank/DDBJ databases">
        <title>Polyphasic characterisation and genomic insights into a novel alkali tolerant bacterium VR-M41.</title>
        <authorList>
            <person name="Vemuluri V.R."/>
        </authorList>
    </citation>
    <scope>NUCLEOTIDE SEQUENCE [LARGE SCALE GENOMIC DNA]</scope>
    <source>
        <strain evidence="4 5">VR-M41</strain>
    </source>
</reference>
<keyword evidence="5" id="KW-1185">Reference proteome</keyword>
<evidence type="ECO:0000256" key="1">
    <source>
        <dbReference type="ARBA" id="ARBA00008520"/>
    </source>
</evidence>
<dbReference type="Pfam" id="PF01547">
    <property type="entry name" value="SBP_bac_1"/>
    <property type="match status" value="1"/>
</dbReference>
<dbReference type="SUPFAM" id="SSF53850">
    <property type="entry name" value="Periplasmic binding protein-like II"/>
    <property type="match status" value="1"/>
</dbReference>
<comment type="caution">
    <text evidence="4">The sequence shown here is derived from an EMBL/GenBank/DDBJ whole genome shotgun (WGS) entry which is preliminary data.</text>
</comment>
<dbReference type="CDD" id="cd14748">
    <property type="entry name" value="PBP2_UgpB"/>
    <property type="match status" value="1"/>
</dbReference>
<accession>A0ABX0F7B7</accession>
<dbReference type="PANTHER" id="PTHR30061:SF50">
    <property type="entry name" value="MALTOSE_MALTODEXTRIN-BINDING PERIPLASMIC PROTEIN"/>
    <property type="match status" value="1"/>
</dbReference>
<proteinExistence type="inferred from homology"/>
<sequence>MLPACFFRGIPFIFQQGGIIDLKSTRFFSPLWLLTAALLLLVTACTPESRSSNGAPAAGTNDDGSATEKVTIDFWTFWGSETRRPIIEKIIEDFNQSQDRIVVKHTYLPFGDIWTKNLASIAAGNPADVIINDYADVNLRASKNQNTNLSEYLSQDDIEKQFYPELWKNVLYNDEAYALPFNTDTRLLYYNKEAFREAGLDPEQPPQTWEQLEEYAKKLDKKTGSQYDRVGFYPLWGDFGVDSWLINGDGGNGYFNENDETSINTPGKVSTLEWLKSWQDRLGRQTVDAMKADFGSGVSDPFISGKVAMYIQTGTYNTQIEEFGQDLDIGVAPIPEREEGSGHWSSGGGFVVEIPKGAKHPDEAWEFMKYLTGVDAQKYWALKNFDNVANIEAAEDPEANENAVYKASVENLANTKVFQVPLSASGYKDLINPHMDAVFLGKETPEQALQGAEKDVQALMSKSK</sequence>
<evidence type="ECO:0000313" key="4">
    <source>
        <dbReference type="EMBL" id="NGZ75419.1"/>
    </source>
</evidence>
<name>A0ABX0F7B7_9BACL</name>
<evidence type="ECO:0000256" key="3">
    <source>
        <dbReference type="ARBA" id="ARBA00022729"/>
    </source>
</evidence>
<keyword evidence="2" id="KW-0813">Transport</keyword>
<dbReference type="EMBL" id="JAAFGS010000003">
    <property type="protein sequence ID" value="NGZ75419.1"/>
    <property type="molecule type" value="Genomic_DNA"/>
</dbReference>
<keyword evidence="3" id="KW-0732">Signal</keyword>